<dbReference type="eggNOG" id="ENOG5030AR2">
    <property type="taxonomic scope" value="Bacteria"/>
</dbReference>
<organism evidence="1 2">
    <name type="scientific">Companilactobacillus nodensis DSM 19682 = JCM 14932 = NBRC 107160</name>
    <dbReference type="NCBI Taxonomy" id="1423775"/>
    <lineage>
        <taxon>Bacteria</taxon>
        <taxon>Bacillati</taxon>
        <taxon>Bacillota</taxon>
        <taxon>Bacilli</taxon>
        <taxon>Lactobacillales</taxon>
        <taxon>Lactobacillaceae</taxon>
        <taxon>Companilactobacillus</taxon>
    </lineage>
</organism>
<evidence type="ECO:0000313" key="1">
    <source>
        <dbReference type="EMBL" id="KRK78788.1"/>
    </source>
</evidence>
<dbReference type="AlphaFoldDB" id="A0A0R1KDH9"/>
<gene>
    <name evidence="1" type="ORF">FD03_GL002571</name>
</gene>
<keyword evidence="2" id="KW-1185">Reference proteome</keyword>
<accession>A0A0R1KDH9</accession>
<dbReference type="EMBL" id="AZDZ01000022">
    <property type="protein sequence ID" value="KRK78788.1"/>
    <property type="molecule type" value="Genomic_DNA"/>
</dbReference>
<dbReference type="PATRIC" id="fig|1423775.4.peg.2615"/>
<name>A0A0R1KDH9_9LACO</name>
<evidence type="ECO:0000313" key="2">
    <source>
        <dbReference type="Proteomes" id="UP000051248"/>
    </source>
</evidence>
<dbReference type="Proteomes" id="UP000051248">
    <property type="component" value="Unassembled WGS sequence"/>
</dbReference>
<comment type="caution">
    <text evidence="1">The sequence shown here is derived from an EMBL/GenBank/DDBJ whole genome shotgun (WGS) entry which is preliminary data.</text>
</comment>
<proteinExistence type="predicted"/>
<reference evidence="1 2" key="1">
    <citation type="journal article" date="2015" name="Genome Announc.">
        <title>Expanding the biotechnology potential of lactobacilli through comparative genomics of 213 strains and associated genera.</title>
        <authorList>
            <person name="Sun Z."/>
            <person name="Harris H.M."/>
            <person name="McCann A."/>
            <person name="Guo C."/>
            <person name="Argimon S."/>
            <person name="Zhang W."/>
            <person name="Yang X."/>
            <person name="Jeffery I.B."/>
            <person name="Cooney J.C."/>
            <person name="Kagawa T.F."/>
            <person name="Liu W."/>
            <person name="Song Y."/>
            <person name="Salvetti E."/>
            <person name="Wrobel A."/>
            <person name="Rasinkangas P."/>
            <person name="Parkhill J."/>
            <person name="Rea M.C."/>
            <person name="O'Sullivan O."/>
            <person name="Ritari J."/>
            <person name="Douillard F.P."/>
            <person name="Paul Ross R."/>
            <person name="Yang R."/>
            <person name="Briner A.E."/>
            <person name="Felis G.E."/>
            <person name="de Vos W.M."/>
            <person name="Barrangou R."/>
            <person name="Klaenhammer T.R."/>
            <person name="Caufield P.W."/>
            <person name="Cui Y."/>
            <person name="Zhang H."/>
            <person name="O'Toole P.W."/>
        </authorList>
    </citation>
    <scope>NUCLEOTIDE SEQUENCE [LARGE SCALE GENOMIC DNA]</scope>
    <source>
        <strain evidence="1 2">DSM 19682</strain>
    </source>
</reference>
<sequence>MYSQYDDKPNITKELLVHLLQGDPVVDLSDGEYIHWLQLDSGALKYLRSNNIIS</sequence>
<protein>
    <submittedName>
        <fullName evidence="1">Uncharacterized protein</fullName>
    </submittedName>
</protein>